<protein>
    <submittedName>
        <fullName evidence="1">Uncharacterized protein</fullName>
    </submittedName>
</protein>
<dbReference type="EMBL" id="AWXR01000003">
    <property type="protein sequence ID" value="ERM84588.1"/>
    <property type="molecule type" value="Genomic_DNA"/>
</dbReference>
<name>U5C3E6_9BACT</name>
<organism evidence="1 2">
    <name type="scientific">Rhodonellum psychrophilum GCM71 = DSM 17998</name>
    <dbReference type="NCBI Taxonomy" id="1123057"/>
    <lineage>
        <taxon>Bacteria</taxon>
        <taxon>Pseudomonadati</taxon>
        <taxon>Bacteroidota</taxon>
        <taxon>Cytophagia</taxon>
        <taxon>Cytophagales</taxon>
        <taxon>Cytophagaceae</taxon>
        <taxon>Rhodonellum</taxon>
    </lineage>
</organism>
<dbReference type="AlphaFoldDB" id="U5C3E6"/>
<evidence type="ECO:0000313" key="1">
    <source>
        <dbReference type="EMBL" id="ERM84588.1"/>
    </source>
</evidence>
<evidence type="ECO:0000313" key="2">
    <source>
        <dbReference type="Proteomes" id="UP000016843"/>
    </source>
</evidence>
<proteinExistence type="predicted"/>
<dbReference type="Proteomes" id="UP000016843">
    <property type="component" value="Unassembled WGS sequence"/>
</dbReference>
<reference evidence="1 2" key="1">
    <citation type="journal article" date="2013" name="Genome Announc.">
        <title>Draft Genome Sequence of the Psychrophilic and Alkaliphilic Rhodonellum psychrophilum Strain GCM71T.</title>
        <authorList>
            <person name="Hauptmann A.L."/>
            <person name="Glaring M.A."/>
            <person name="Hallin P.F."/>
            <person name="Prieme A."/>
            <person name="Stougaard P."/>
        </authorList>
    </citation>
    <scope>NUCLEOTIDE SEQUENCE [LARGE SCALE GENOMIC DNA]</scope>
    <source>
        <strain evidence="1 2">GCM71</strain>
    </source>
</reference>
<keyword evidence="2" id="KW-1185">Reference proteome</keyword>
<gene>
    <name evidence="1" type="ORF">P872_24535</name>
</gene>
<accession>U5C3E6</accession>
<comment type="caution">
    <text evidence="1">The sequence shown here is derived from an EMBL/GenBank/DDBJ whole genome shotgun (WGS) entry which is preliminary data.</text>
</comment>
<sequence length="44" mass="5380">MILEVHLWRLSSFFKIKSILKNKKIKHQDTKNIFEIGYLIYTKI</sequence>